<dbReference type="GO" id="GO:0005737">
    <property type="term" value="C:cytoplasm"/>
    <property type="evidence" value="ECO:0007669"/>
    <property type="project" value="TreeGrafter"/>
</dbReference>
<name>A0A166J8Z2_9AGAM</name>
<dbReference type="Proteomes" id="UP000076532">
    <property type="component" value="Unassembled WGS sequence"/>
</dbReference>
<evidence type="ECO:0000256" key="1">
    <source>
        <dbReference type="ARBA" id="ARBA00012452"/>
    </source>
</evidence>
<dbReference type="GO" id="GO:0004364">
    <property type="term" value="F:glutathione transferase activity"/>
    <property type="evidence" value="ECO:0007669"/>
    <property type="project" value="UniProtKB-EC"/>
</dbReference>
<reference evidence="4 5" key="1">
    <citation type="journal article" date="2016" name="Mol. Biol. Evol.">
        <title>Comparative Genomics of Early-Diverging Mushroom-Forming Fungi Provides Insights into the Origins of Lignocellulose Decay Capabilities.</title>
        <authorList>
            <person name="Nagy L.G."/>
            <person name="Riley R."/>
            <person name="Tritt A."/>
            <person name="Adam C."/>
            <person name="Daum C."/>
            <person name="Floudas D."/>
            <person name="Sun H."/>
            <person name="Yadav J.S."/>
            <person name="Pangilinan J."/>
            <person name="Larsson K.H."/>
            <person name="Matsuura K."/>
            <person name="Barry K."/>
            <person name="Labutti K."/>
            <person name="Kuo R."/>
            <person name="Ohm R.A."/>
            <person name="Bhattacharya S.S."/>
            <person name="Shirouzu T."/>
            <person name="Yoshinaga Y."/>
            <person name="Martin F.M."/>
            <person name="Grigoriev I.V."/>
            <person name="Hibbett D.S."/>
        </authorList>
    </citation>
    <scope>NUCLEOTIDE SEQUENCE [LARGE SCALE GENOMIC DNA]</scope>
    <source>
        <strain evidence="4 5">CBS 109695</strain>
    </source>
</reference>
<dbReference type="EMBL" id="KV417553">
    <property type="protein sequence ID" value="KZP20614.1"/>
    <property type="molecule type" value="Genomic_DNA"/>
</dbReference>
<dbReference type="SUPFAM" id="SSF52833">
    <property type="entry name" value="Thioredoxin-like"/>
    <property type="match status" value="1"/>
</dbReference>
<evidence type="ECO:0000313" key="5">
    <source>
        <dbReference type="Proteomes" id="UP000076532"/>
    </source>
</evidence>
<dbReference type="PANTHER" id="PTHR43900:SF3">
    <property type="entry name" value="GLUTATHIONE S-TRANSFERASE RHO"/>
    <property type="match status" value="1"/>
</dbReference>
<dbReference type="GO" id="GO:0043295">
    <property type="term" value="F:glutathione binding"/>
    <property type="evidence" value="ECO:0007669"/>
    <property type="project" value="TreeGrafter"/>
</dbReference>
<proteinExistence type="predicted"/>
<dbReference type="PROSITE" id="PS50404">
    <property type="entry name" value="GST_NTER"/>
    <property type="match status" value="1"/>
</dbReference>
<dbReference type="AlphaFoldDB" id="A0A166J8Z2"/>
<dbReference type="PANTHER" id="PTHR43900">
    <property type="entry name" value="GLUTATHIONE S-TRANSFERASE RHO"/>
    <property type="match status" value="1"/>
</dbReference>
<feature type="domain" description="GST N-terminal" evidence="3">
    <location>
        <begin position="24"/>
        <end position="98"/>
    </location>
</feature>
<dbReference type="InterPro" id="IPR004045">
    <property type="entry name" value="Glutathione_S-Trfase_N"/>
</dbReference>
<accession>A0A166J8Z2</accession>
<dbReference type="STRING" id="436010.A0A166J8Z2"/>
<evidence type="ECO:0000259" key="3">
    <source>
        <dbReference type="PROSITE" id="PS50404"/>
    </source>
</evidence>
<organism evidence="4 5">
    <name type="scientific">Athelia psychrophila</name>
    <dbReference type="NCBI Taxonomy" id="1759441"/>
    <lineage>
        <taxon>Eukaryota</taxon>
        <taxon>Fungi</taxon>
        <taxon>Dikarya</taxon>
        <taxon>Basidiomycota</taxon>
        <taxon>Agaricomycotina</taxon>
        <taxon>Agaricomycetes</taxon>
        <taxon>Agaricomycetidae</taxon>
        <taxon>Atheliales</taxon>
        <taxon>Atheliaceae</taxon>
        <taxon>Athelia</taxon>
    </lineage>
</organism>
<dbReference type="GO" id="GO:0006749">
    <property type="term" value="P:glutathione metabolic process"/>
    <property type="evidence" value="ECO:0007669"/>
    <property type="project" value="TreeGrafter"/>
</dbReference>
<sequence length="98" mass="11066">MGSWPAKLTWTWNVQSATDHVFDTTLKLYGNPFSTSTQRVAIVLKEKNVPFEFISIGLIKGEHKAPAFVPKQPFAQVPFISDEGFMLHRFQVRESGPS</sequence>
<evidence type="ECO:0000256" key="2">
    <source>
        <dbReference type="ARBA" id="ARBA00022679"/>
    </source>
</evidence>
<gene>
    <name evidence="4" type="ORF">FIBSPDRAFT_861358</name>
</gene>
<dbReference type="Gene3D" id="3.40.30.10">
    <property type="entry name" value="Glutaredoxin"/>
    <property type="match status" value="1"/>
</dbReference>
<dbReference type="EC" id="2.5.1.18" evidence="1"/>
<keyword evidence="5" id="KW-1185">Reference proteome</keyword>
<protein>
    <recommendedName>
        <fullName evidence="1">glutathione transferase</fullName>
        <ecNumber evidence="1">2.5.1.18</ecNumber>
    </recommendedName>
</protein>
<dbReference type="Pfam" id="PF02798">
    <property type="entry name" value="GST_N"/>
    <property type="match status" value="1"/>
</dbReference>
<evidence type="ECO:0000313" key="4">
    <source>
        <dbReference type="EMBL" id="KZP20614.1"/>
    </source>
</evidence>
<keyword evidence="2" id="KW-0808">Transferase</keyword>
<dbReference type="InterPro" id="IPR036249">
    <property type="entry name" value="Thioredoxin-like_sf"/>
</dbReference>
<dbReference type="OrthoDB" id="249703at2759"/>